<dbReference type="Proteomes" id="UP000826234">
    <property type="component" value="Unassembled WGS sequence"/>
</dbReference>
<dbReference type="InterPro" id="IPR053896">
    <property type="entry name" value="BTN3A2-like_Ig-C"/>
</dbReference>
<evidence type="ECO:0000256" key="2">
    <source>
        <dbReference type="ARBA" id="ARBA00023136"/>
    </source>
</evidence>
<protein>
    <recommendedName>
        <fullName evidence="5">Ig-like domain-containing protein</fullName>
    </recommendedName>
</protein>
<dbReference type="InterPro" id="IPR013783">
    <property type="entry name" value="Ig-like_fold"/>
</dbReference>
<evidence type="ECO:0000256" key="4">
    <source>
        <dbReference type="SAM" id="Phobius"/>
    </source>
</evidence>
<feature type="transmembrane region" description="Helical" evidence="4">
    <location>
        <begin position="114"/>
        <end position="133"/>
    </location>
</feature>
<keyword evidence="2 4" id="KW-0472">Membrane</keyword>
<keyword evidence="4" id="KW-0812">Transmembrane</keyword>
<evidence type="ECO:0000256" key="3">
    <source>
        <dbReference type="ARBA" id="ARBA00023319"/>
    </source>
</evidence>
<name>A0ABQ7TJD9_PHRPL</name>
<evidence type="ECO:0000256" key="1">
    <source>
        <dbReference type="ARBA" id="ARBA00004370"/>
    </source>
</evidence>
<dbReference type="InterPro" id="IPR007110">
    <property type="entry name" value="Ig-like_dom"/>
</dbReference>
<keyword evidence="4" id="KW-1133">Transmembrane helix</keyword>
<keyword evidence="7" id="KW-1185">Reference proteome</keyword>
<sequence length="164" mass="18639">TYFSAPYTKPQLTRKNETIVCTAGGGYPIKHLYWYDDNGTNLTHNSKFTYTQDVDGSYSLKSSFQLDSFAHEMTYCCTLSNRDSSHPLQTSDCMTFENGIINKSVSENTTSNSILILFLIVMLAVGFAVFCYWRKKKGVALGYAGKEIQLPFKKENCRWIVFLT</sequence>
<dbReference type="EMBL" id="JAIPUX010000439">
    <property type="protein sequence ID" value="KAH0629540.1"/>
    <property type="molecule type" value="Genomic_DNA"/>
</dbReference>
<dbReference type="InterPro" id="IPR036179">
    <property type="entry name" value="Ig-like_dom_sf"/>
</dbReference>
<comment type="caution">
    <text evidence="6">The sequence shown here is derived from an EMBL/GenBank/DDBJ whole genome shotgun (WGS) entry which is preliminary data.</text>
</comment>
<reference evidence="6 7" key="1">
    <citation type="journal article" date="2022" name="Gigascience">
        <title>A chromosome-level genome assembly and annotation of the desert horned lizard, Phrynosoma platyrhinos, provides insight into chromosomal rearrangements among reptiles.</title>
        <authorList>
            <person name="Koochekian N."/>
            <person name="Ascanio A."/>
            <person name="Farleigh K."/>
            <person name="Card D.C."/>
            <person name="Schield D.R."/>
            <person name="Castoe T.A."/>
            <person name="Jezkova T."/>
        </authorList>
    </citation>
    <scope>NUCLEOTIDE SEQUENCE [LARGE SCALE GENOMIC DNA]</scope>
    <source>
        <strain evidence="6">NK-2021</strain>
    </source>
</reference>
<dbReference type="Gene3D" id="2.60.40.10">
    <property type="entry name" value="Immunoglobulins"/>
    <property type="match status" value="1"/>
</dbReference>
<dbReference type="PROSITE" id="PS50835">
    <property type="entry name" value="IG_LIKE"/>
    <property type="match status" value="1"/>
</dbReference>
<keyword evidence="3" id="KW-0393">Immunoglobulin domain</keyword>
<proteinExistence type="predicted"/>
<gene>
    <name evidence="6" type="ORF">JD844_011679</name>
</gene>
<feature type="domain" description="Ig-like" evidence="5">
    <location>
        <begin position="6"/>
        <end position="95"/>
    </location>
</feature>
<dbReference type="Pfam" id="PF22705">
    <property type="entry name" value="C2-set_3"/>
    <property type="match status" value="1"/>
</dbReference>
<dbReference type="SUPFAM" id="SSF48726">
    <property type="entry name" value="Immunoglobulin"/>
    <property type="match status" value="1"/>
</dbReference>
<feature type="non-terminal residue" evidence="6">
    <location>
        <position position="1"/>
    </location>
</feature>
<evidence type="ECO:0000259" key="5">
    <source>
        <dbReference type="PROSITE" id="PS50835"/>
    </source>
</evidence>
<organism evidence="6 7">
    <name type="scientific">Phrynosoma platyrhinos</name>
    <name type="common">Desert horned lizard</name>
    <dbReference type="NCBI Taxonomy" id="52577"/>
    <lineage>
        <taxon>Eukaryota</taxon>
        <taxon>Metazoa</taxon>
        <taxon>Chordata</taxon>
        <taxon>Craniata</taxon>
        <taxon>Vertebrata</taxon>
        <taxon>Euteleostomi</taxon>
        <taxon>Lepidosauria</taxon>
        <taxon>Squamata</taxon>
        <taxon>Bifurcata</taxon>
        <taxon>Unidentata</taxon>
        <taxon>Episquamata</taxon>
        <taxon>Toxicofera</taxon>
        <taxon>Iguania</taxon>
        <taxon>Phrynosomatidae</taxon>
        <taxon>Phrynosomatinae</taxon>
        <taxon>Phrynosoma</taxon>
    </lineage>
</organism>
<evidence type="ECO:0000313" key="6">
    <source>
        <dbReference type="EMBL" id="KAH0629540.1"/>
    </source>
</evidence>
<accession>A0ABQ7TJD9</accession>
<comment type="subcellular location">
    <subcellularLocation>
        <location evidence="1">Membrane</location>
    </subcellularLocation>
</comment>
<evidence type="ECO:0000313" key="7">
    <source>
        <dbReference type="Proteomes" id="UP000826234"/>
    </source>
</evidence>